<keyword evidence="2" id="KW-0812">Transmembrane</keyword>
<evidence type="ECO:0000313" key="3">
    <source>
        <dbReference type="EMBL" id="GGL26031.1"/>
    </source>
</evidence>
<evidence type="ECO:0000256" key="2">
    <source>
        <dbReference type="SAM" id="Phobius"/>
    </source>
</evidence>
<name>A0A830FA47_9EURY</name>
<dbReference type="Proteomes" id="UP000628840">
    <property type="component" value="Unassembled WGS sequence"/>
</dbReference>
<reference evidence="3 4" key="1">
    <citation type="journal article" date="2019" name="Int. J. Syst. Evol. Microbiol.">
        <title>The Global Catalogue of Microorganisms (GCM) 10K type strain sequencing project: providing services to taxonomists for standard genome sequencing and annotation.</title>
        <authorList>
            <consortium name="The Broad Institute Genomics Platform"/>
            <consortium name="The Broad Institute Genome Sequencing Center for Infectious Disease"/>
            <person name="Wu L."/>
            <person name="Ma J."/>
        </authorList>
    </citation>
    <scope>NUCLEOTIDE SEQUENCE [LARGE SCALE GENOMIC DNA]</scope>
    <source>
        <strain evidence="3 4">JCM 19585</strain>
    </source>
</reference>
<dbReference type="RefSeq" id="WP_188878965.1">
    <property type="nucleotide sequence ID" value="NZ_BMPF01000001.1"/>
</dbReference>
<protein>
    <submittedName>
        <fullName evidence="3">Uncharacterized protein</fullName>
    </submittedName>
</protein>
<keyword evidence="2" id="KW-0472">Membrane</keyword>
<feature type="transmembrane region" description="Helical" evidence="2">
    <location>
        <begin position="32"/>
        <end position="53"/>
    </location>
</feature>
<dbReference type="AlphaFoldDB" id="A0A830FA47"/>
<dbReference type="EMBL" id="BMPF01000001">
    <property type="protein sequence ID" value="GGL26031.1"/>
    <property type="molecule type" value="Genomic_DNA"/>
</dbReference>
<organism evidence="3 4">
    <name type="scientific">Halarchaeum grantii</name>
    <dbReference type="NCBI Taxonomy" id="1193105"/>
    <lineage>
        <taxon>Archaea</taxon>
        <taxon>Methanobacteriati</taxon>
        <taxon>Methanobacteriota</taxon>
        <taxon>Stenosarchaea group</taxon>
        <taxon>Halobacteria</taxon>
        <taxon>Halobacteriales</taxon>
        <taxon>Halobacteriaceae</taxon>
    </lineage>
</organism>
<gene>
    <name evidence="3" type="ORF">GCM10009037_07090</name>
</gene>
<sequence length="85" mass="8431">MSDARAELVAASILLAAAVVSATLIGVFLFDSVLIAGALGVVMPTVFAAGVSVSRIRESSPAASGVPEAQTDMTDTHADDGGIAE</sequence>
<evidence type="ECO:0000313" key="4">
    <source>
        <dbReference type="Proteomes" id="UP000628840"/>
    </source>
</evidence>
<comment type="caution">
    <text evidence="3">The sequence shown here is derived from an EMBL/GenBank/DDBJ whole genome shotgun (WGS) entry which is preliminary data.</text>
</comment>
<keyword evidence="4" id="KW-1185">Reference proteome</keyword>
<accession>A0A830FA47</accession>
<keyword evidence="2" id="KW-1133">Transmembrane helix</keyword>
<feature type="region of interest" description="Disordered" evidence="1">
    <location>
        <begin position="57"/>
        <end position="85"/>
    </location>
</feature>
<feature type="compositionally biased region" description="Basic and acidic residues" evidence="1">
    <location>
        <begin position="74"/>
        <end position="85"/>
    </location>
</feature>
<evidence type="ECO:0000256" key="1">
    <source>
        <dbReference type="SAM" id="MobiDB-lite"/>
    </source>
</evidence>
<proteinExistence type="predicted"/>